<dbReference type="GO" id="GO:0043565">
    <property type="term" value="F:sequence-specific DNA binding"/>
    <property type="evidence" value="ECO:0007669"/>
    <property type="project" value="TreeGrafter"/>
</dbReference>
<keyword evidence="2" id="KW-0238">DNA-binding</keyword>
<proteinExistence type="predicted"/>
<sequence>MTTPSSKACRKKMEAGELHQKLQLLRSITHSNALDDASVILDASRYIQDLKHKVERLNEDIGTAQNLSNGRSSLPAVSVETLEKGHLISVISARNCEANMLCSVLEVFEELGLNVLEARVSCVGRFQLQVIVEVSQNGEGGSMDSLAIKQAVIRAIRRRDEGYGEQEQ</sequence>
<dbReference type="EMBL" id="JAXIOK010000014">
    <property type="protein sequence ID" value="KAK4756024.1"/>
    <property type="molecule type" value="Genomic_DNA"/>
</dbReference>
<dbReference type="InterPro" id="IPR054502">
    <property type="entry name" value="bHLH-TF_ACT-like_plant"/>
</dbReference>
<dbReference type="PANTHER" id="PTHR31945">
    <property type="entry name" value="TRANSCRIPTION FACTOR SCREAM2-RELATED"/>
    <property type="match status" value="1"/>
</dbReference>
<dbReference type="GO" id="GO:0003700">
    <property type="term" value="F:DNA-binding transcription factor activity"/>
    <property type="evidence" value="ECO:0007669"/>
    <property type="project" value="TreeGrafter"/>
</dbReference>
<comment type="subcellular location">
    <subcellularLocation>
        <location evidence="1">Nucleus</location>
    </subcellularLocation>
</comment>
<reference evidence="6 7" key="1">
    <citation type="journal article" date="2023" name="Hortic Res">
        <title>Pangenome of water caltrop reveals structural variations and asymmetric subgenome divergence after allopolyploidization.</title>
        <authorList>
            <person name="Zhang X."/>
            <person name="Chen Y."/>
            <person name="Wang L."/>
            <person name="Yuan Y."/>
            <person name="Fang M."/>
            <person name="Shi L."/>
            <person name="Lu R."/>
            <person name="Comes H.P."/>
            <person name="Ma Y."/>
            <person name="Chen Y."/>
            <person name="Huang G."/>
            <person name="Zhou Y."/>
            <person name="Zheng Z."/>
            <person name="Qiu Y."/>
        </authorList>
    </citation>
    <scope>NUCLEOTIDE SEQUENCE [LARGE SCALE GENOMIC DNA]</scope>
    <source>
        <tissue evidence="6">Roots</tissue>
    </source>
</reference>
<name>A0AAN7JYZ3_9MYRT</name>
<keyword evidence="3" id="KW-0539">Nucleus</keyword>
<dbReference type="PANTHER" id="PTHR31945:SF5">
    <property type="entry name" value="TRANSCRIPTION FACTOR SCREAM-LIKE PROTEIN"/>
    <property type="match status" value="1"/>
</dbReference>
<dbReference type="Pfam" id="PF22754">
    <property type="entry name" value="bHLH-TF_ACT-like_plant"/>
    <property type="match status" value="1"/>
</dbReference>
<evidence type="ECO:0000256" key="1">
    <source>
        <dbReference type="ARBA" id="ARBA00004123"/>
    </source>
</evidence>
<dbReference type="InterPro" id="IPR051358">
    <property type="entry name" value="TF_AMS/ICE1/BHLH6-like"/>
</dbReference>
<feature type="domain" description="Plant bHLH transcription factor ACT-like" evidence="5">
    <location>
        <begin position="77"/>
        <end position="157"/>
    </location>
</feature>
<evidence type="ECO:0000256" key="4">
    <source>
        <dbReference type="SAM" id="Coils"/>
    </source>
</evidence>
<dbReference type="AlphaFoldDB" id="A0AAN7JYZ3"/>
<dbReference type="GO" id="GO:0005634">
    <property type="term" value="C:nucleus"/>
    <property type="evidence" value="ECO:0007669"/>
    <property type="project" value="UniProtKB-SubCell"/>
</dbReference>
<evidence type="ECO:0000313" key="6">
    <source>
        <dbReference type="EMBL" id="KAK4756024.1"/>
    </source>
</evidence>
<feature type="coiled-coil region" evidence="4">
    <location>
        <begin position="40"/>
        <end position="67"/>
    </location>
</feature>
<accession>A0AAN7JYZ3</accession>
<keyword evidence="7" id="KW-1185">Reference proteome</keyword>
<organism evidence="6 7">
    <name type="scientific">Trapa incisa</name>
    <dbReference type="NCBI Taxonomy" id="236973"/>
    <lineage>
        <taxon>Eukaryota</taxon>
        <taxon>Viridiplantae</taxon>
        <taxon>Streptophyta</taxon>
        <taxon>Embryophyta</taxon>
        <taxon>Tracheophyta</taxon>
        <taxon>Spermatophyta</taxon>
        <taxon>Magnoliopsida</taxon>
        <taxon>eudicotyledons</taxon>
        <taxon>Gunneridae</taxon>
        <taxon>Pentapetalae</taxon>
        <taxon>rosids</taxon>
        <taxon>malvids</taxon>
        <taxon>Myrtales</taxon>
        <taxon>Lythraceae</taxon>
        <taxon>Trapa</taxon>
    </lineage>
</organism>
<protein>
    <recommendedName>
        <fullName evidence="5">Plant bHLH transcription factor ACT-like domain-containing protein</fullName>
    </recommendedName>
</protein>
<evidence type="ECO:0000259" key="5">
    <source>
        <dbReference type="Pfam" id="PF22754"/>
    </source>
</evidence>
<evidence type="ECO:0000256" key="2">
    <source>
        <dbReference type="ARBA" id="ARBA00023125"/>
    </source>
</evidence>
<comment type="caution">
    <text evidence="6">The sequence shown here is derived from an EMBL/GenBank/DDBJ whole genome shotgun (WGS) entry which is preliminary data.</text>
</comment>
<evidence type="ECO:0000313" key="7">
    <source>
        <dbReference type="Proteomes" id="UP001345219"/>
    </source>
</evidence>
<gene>
    <name evidence="6" type="ORF">SAY87_009781</name>
</gene>
<keyword evidence="4" id="KW-0175">Coiled coil</keyword>
<dbReference type="Proteomes" id="UP001345219">
    <property type="component" value="Chromosome 8"/>
</dbReference>
<evidence type="ECO:0000256" key="3">
    <source>
        <dbReference type="ARBA" id="ARBA00023242"/>
    </source>
</evidence>